<dbReference type="Gene3D" id="3.40.1090.10">
    <property type="entry name" value="Cytosolic phospholipase A2 catalytic domain"/>
    <property type="match status" value="2"/>
</dbReference>
<dbReference type="PANTHER" id="PTHR14226:SF57">
    <property type="entry name" value="BLR7027 PROTEIN"/>
    <property type="match status" value="1"/>
</dbReference>
<evidence type="ECO:0000256" key="3">
    <source>
        <dbReference type="ARBA" id="ARBA00023098"/>
    </source>
</evidence>
<feature type="domain" description="PNPLA" evidence="5">
    <location>
        <begin position="4"/>
        <end position="196"/>
    </location>
</feature>
<dbReference type="RefSeq" id="WP_203766591.1">
    <property type="nucleotide sequence ID" value="NZ_BAAAYJ010000004.1"/>
</dbReference>
<feature type="short sequence motif" description="DGA/G" evidence="4">
    <location>
        <begin position="183"/>
        <end position="185"/>
    </location>
</feature>
<dbReference type="GO" id="GO:0016042">
    <property type="term" value="P:lipid catabolic process"/>
    <property type="evidence" value="ECO:0007669"/>
    <property type="project" value="UniProtKB-UniRule"/>
</dbReference>
<feature type="short sequence motif" description="GXSXG" evidence="4">
    <location>
        <begin position="39"/>
        <end position="43"/>
    </location>
</feature>
<feature type="active site" description="Nucleophile" evidence="4">
    <location>
        <position position="41"/>
    </location>
</feature>
<comment type="caution">
    <text evidence="6">The sequence shown here is derived from an EMBL/GenBank/DDBJ whole genome shotgun (WGS) entry which is preliminary data.</text>
</comment>
<accession>A0A919MKX7</accession>
<dbReference type="GO" id="GO:0016787">
    <property type="term" value="F:hydrolase activity"/>
    <property type="evidence" value="ECO:0007669"/>
    <property type="project" value="UniProtKB-UniRule"/>
</dbReference>
<sequence length="273" mass="27273">MRALVLGGGGITGIAWELGLLAGLRRAGADLAQADLIVGTSAGAYVGALLATGVDLEEAAASAARIELELSPRIDPALLAQGFALLADRSLLPEQVRARLGGLARAAPLGDAAPHVARFAAALPVREWPVHPRLVSTGVDTATGEPAAWDATAGADLPAAVAASCALPGVFPPVRIGAGYYMDGGVRSVTNTDLAAGADAIVVLAPTSNMFRTPPQAELTAVGARRSLLIAPDGRARSAIGGNVLDPGRRGPALAAGTAQAAKVAGAVARVWS</sequence>
<evidence type="ECO:0000259" key="5">
    <source>
        <dbReference type="PROSITE" id="PS51635"/>
    </source>
</evidence>
<dbReference type="InterPro" id="IPR050301">
    <property type="entry name" value="NTE"/>
</dbReference>
<organism evidence="6 7">
    <name type="scientific">Actinoplanes nipponensis</name>
    <dbReference type="NCBI Taxonomy" id="135950"/>
    <lineage>
        <taxon>Bacteria</taxon>
        <taxon>Bacillati</taxon>
        <taxon>Actinomycetota</taxon>
        <taxon>Actinomycetes</taxon>
        <taxon>Micromonosporales</taxon>
        <taxon>Micromonosporaceae</taxon>
        <taxon>Actinoplanes</taxon>
    </lineage>
</organism>
<keyword evidence="7" id="KW-1185">Reference proteome</keyword>
<protein>
    <submittedName>
        <fullName evidence="6">Patatin</fullName>
    </submittedName>
</protein>
<evidence type="ECO:0000256" key="2">
    <source>
        <dbReference type="ARBA" id="ARBA00022963"/>
    </source>
</evidence>
<feature type="short sequence motif" description="GXGXXG" evidence="4">
    <location>
        <begin position="8"/>
        <end position="13"/>
    </location>
</feature>
<dbReference type="SUPFAM" id="SSF52151">
    <property type="entry name" value="FabD/lysophospholipase-like"/>
    <property type="match status" value="1"/>
</dbReference>
<proteinExistence type="predicted"/>
<reference evidence="6" key="1">
    <citation type="submission" date="2021-01" db="EMBL/GenBank/DDBJ databases">
        <title>Whole genome shotgun sequence of Actinoplanes nipponensis NBRC 14063.</title>
        <authorList>
            <person name="Komaki H."/>
            <person name="Tamura T."/>
        </authorList>
    </citation>
    <scope>NUCLEOTIDE SEQUENCE</scope>
    <source>
        <strain evidence="6">NBRC 14063</strain>
    </source>
</reference>
<dbReference type="Pfam" id="PF01734">
    <property type="entry name" value="Patatin"/>
    <property type="match status" value="1"/>
</dbReference>
<evidence type="ECO:0000256" key="4">
    <source>
        <dbReference type="PROSITE-ProRule" id="PRU01161"/>
    </source>
</evidence>
<evidence type="ECO:0000313" key="7">
    <source>
        <dbReference type="Proteomes" id="UP000647172"/>
    </source>
</evidence>
<dbReference type="Proteomes" id="UP000647172">
    <property type="component" value="Unassembled WGS sequence"/>
</dbReference>
<dbReference type="EMBL" id="BOMQ01000020">
    <property type="protein sequence ID" value="GIE48172.1"/>
    <property type="molecule type" value="Genomic_DNA"/>
</dbReference>
<evidence type="ECO:0000256" key="1">
    <source>
        <dbReference type="ARBA" id="ARBA00022801"/>
    </source>
</evidence>
<keyword evidence="1 4" id="KW-0378">Hydrolase</keyword>
<dbReference type="InterPro" id="IPR016035">
    <property type="entry name" value="Acyl_Trfase/lysoPLipase"/>
</dbReference>
<dbReference type="PROSITE" id="PS51635">
    <property type="entry name" value="PNPLA"/>
    <property type="match status" value="1"/>
</dbReference>
<feature type="active site" description="Proton acceptor" evidence="4">
    <location>
        <position position="183"/>
    </location>
</feature>
<dbReference type="InterPro" id="IPR002641">
    <property type="entry name" value="PNPLA_dom"/>
</dbReference>
<dbReference type="AlphaFoldDB" id="A0A919MKX7"/>
<evidence type="ECO:0000313" key="6">
    <source>
        <dbReference type="EMBL" id="GIE48172.1"/>
    </source>
</evidence>
<gene>
    <name evidence="6" type="ORF">Ani05nite_17060</name>
</gene>
<keyword evidence="3 4" id="KW-0443">Lipid metabolism</keyword>
<keyword evidence="2 4" id="KW-0442">Lipid degradation</keyword>
<dbReference type="PANTHER" id="PTHR14226">
    <property type="entry name" value="NEUROPATHY TARGET ESTERASE/SWISS CHEESE D.MELANOGASTER"/>
    <property type="match status" value="1"/>
</dbReference>
<name>A0A919MKX7_9ACTN</name>